<evidence type="ECO:0000313" key="13">
    <source>
        <dbReference type="EMBL" id="CUS41874.1"/>
    </source>
</evidence>
<dbReference type="InterPro" id="IPR028343">
    <property type="entry name" value="FBPtase"/>
</dbReference>
<dbReference type="GO" id="GO:0005829">
    <property type="term" value="C:cytosol"/>
    <property type="evidence" value="ECO:0007669"/>
    <property type="project" value="TreeGrafter"/>
</dbReference>
<dbReference type="PIRSF" id="PIRSF500210">
    <property type="entry name" value="FBPtase"/>
    <property type="match status" value="1"/>
</dbReference>
<dbReference type="FunFam" id="3.30.540.10:FF:000002">
    <property type="entry name" value="Fructose-1,6-bisphosphatase class 1"/>
    <property type="match status" value="1"/>
</dbReference>
<accession>A0A160TF79</accession>
<evidence type="ECO:0000256" key="8">
    <source>
        <dbReference type="ARBA" id="ARBA00022842"/>
    </source>
</evidence>
<dbReference type="GO" id="GO:0006002">
    <property type="term" value="P:fructose 6-phosphate metabolic process"/>
    <property type="evidence" value="ECO:0007669"/>
    <property type="project" value="TreeGrafter"/>
</dbReference>
<dbReference type="GO" id="GO:0006094">
    <property type="term" value="P:gluconeogenesis"/>
    <property type="evidence" value="ECO:0007669"/>
    <property type="project" value="TreeGrafter"/>
</dbReference>
<keyword evidence="7 13" id="KW-0378">Hydrolase</keyword>
<evidence type="ECO:0000259" key="11">
    <source>
        <dbReference type="Pfam" id="PF00316"/>
    </source>
</evidence>
<feature type="domain" description="Fructose-1-6-bisphosphatase class I N-terminal" evidence="11">
    <location>
        <begin position="18"/>
        <end position="182"/>
    </location>
</feature>
<dbReference type="EC" id="3.1.3.11" evidence="4"/>
<evidence type="ECO:0000256" key="10">
    <source>
        <dbReference type="ARBA" id="ARBA00024331"/>
    </source>
</evidence>
<comment type="catalytic activity">
    <reaction evidence="1">
        <text>beta-D-fructose 1,6-bisphosphate + H2O = beta-D-fructose 6-phosphate + phosphate</text>
        <dbReference type="Rhea" id="RHEA:11064"/>
        <dbReference type="ChEBI" id="CHEBI:15377"/>
        <dbReference type="ChEBI" id="CHEBI:32966"/>
        <dbReference type="ChEBI" id="CHEBI:43474"/>
        <dbReference type="ChEBI" id="CHEBI:57634"/>
        <dbReference type="EC" id="3.1.3.11"/>
    </reaction>
</comment>
<evidence type="ECO:0000256" key="2">
    <source>
        <dbReference type="ARBA" id="ARBA00001946"/>
    </source>
</evidence>
<dbReference type="PIRSF" id="PIRSF000904">
    <property type="entry name" value="FBPtase_SBPase"/>
    <property type="match status" value="1"/>
</dbReference>
<dbReference type="InterPro" id="IPR033391">
    <property type="entry name" value="FBPase_N"/>
</dbReference>
<dbReference type="PANTHER" id="PTHR11556">
    <property type="entry name" value="FRUCTOSE-1,6-BISPHOSPHATASE-RELATED"/>
    <property type="match status" value="1"/>
</dbReference>
<evidence type="ECO:0000256" key="6">
    <source>
        <dbReference type="ARBA" id="ARBA00022723"/>
    </source>
</evidence>
<dbReference type="Gene3D" id="3.40.190.80">
    <property type="match status" value="1"/>
</dbReference>
<dbReference type="NCBIfam" id="NF006780">
    <property type="entry name" value="PRK09293.1-4"/>
    <property type="match status" value="1"/>
</dbReference>
<evidence type="ECO:0000259" key="12">
    <source>
        <dbReference type="Pfam" id="PF18913"/>
    </source>
</evidence>
<proteinExistence type="inferred from homology"/>
<dbReference type="AlphaFoldDB" id="A0A160TF79"/>
<dbReference type="Pfam" id="PF18913">
    <property type="entry name" value="FBPase_C"/>
    <property type="match status" value="1"/>
</dbReference>
<dbReference type="InterPro" id="IPR000146">
    <property type="entry name" value="FBPase_class-1"/>
</dbReference>
<dbReference type="FunFam" id="3.40.190.80:FF:000011">
    <property type="entry name" value="Fructose-1,6-bisphosphatase class 1"/>
    <property type="match status" value="1"/>
</dbReference>
<evidence type="ECO:0000256" key="3">
    <source>
        <dbReference type="ARBA" id="ARBA00010941"/>
    </source>
</evidence>
<comment type="cofactor">
    <cofactor evidence="2">
        <name>Mg(2+)</name>
        <dbReference type="ChEBI" id="CHEBI:18420"/>
    </cofactor>
</comment>
<dbReference type="GO" id="GO:0030388">
    <property type="term" value="P:fructose 1,6-bisphosphate metabolic process"/>
    <property type="evidence" value="ECO:0007669"/>
    <property type="project" value="TreeGrafter"/>
</dbReference>
<keyword evidence="5" id="KW-0963">Cytoplasm</keyword>
<evidence type="ECO:0000256" key="5">
    <source>
        <dbReference type="ARBA" id="ARBA00022490"/>
    </source>
</evidence>
<dbReference type="NCBIfam" id="NF006779">
    <property type="entry name" value="PRK09293.1-3"/>
    <property type="match status" value="1"/>
</dbReference>
<evidence type="ECO:0000256" key="9">
    <source>
        <dbReference type="ARBA" id="ARBA00023277"/>
    </source>
</evidence>
<dbReference type="GO" id="GO:0005986">
    <property type="term" value="P:sucrose biosynthetic process"/>
    <property type="evidence" value="ECO:0007669"/>
    <property type="project" value="TreeGrafter"/>
</dbReference>
<keyword evidence="9" id="KW-0119">Carbohydrate metabolism</keyword>
<dbReference type="PRINTS" id="PR00115">
    <property type="entry name" value="F16BPHPHTASE"/>
</dbReference>
<keyword evidence="8" id="KW-0460">Magnesium</keyword>
<dbReference type="InterPro" id="IPR044015">
    <property type="entry name" value="FBPase_C_dom"/>
</dbReference>
<organism evidence="13">
    <name type="scientific">hydrothermal vent metagenome</name>
    <dbReference type="NCBI Taxonomy" id="652676"/>
    <lineage>
        <taxon>unclassified sequences</taxon>
        <taxon>metagenomes</taxon>
        <taxon>ecological metagenomes</taxon>
    </lineage>
</organism>
<dbReference type="GO" id="GO:0042132">
    <property type="term" value="F:fructose 1,6-bisphosphate 1-phosphatase activity"/>
    <property type="evidence" value="ECO:0007669"/>
    <property type="project" value="UniProtKB-EC"/>
</dbReference>
<dbReference type="Pfam" id="PF00316">
    <property type="entry name" value="FBPase"/>
    <property type="match status" value="1"/>
</dbReference>
<evidence type="ECO:0000256" key="1">
    <source>
        <dbReference type="ARBA" id="ARBA00001273"/>
    </source>
</evidence>
<comment type="similarity">
    <text evidence="3">Belongs to the FBPase class 1 family.</text>
</comment>
<evidence type="ECO:0000256" key="7">
    <source>
        <dbReference type="ARBA" id="ARBA00022801"/>
    </source>
</evidence>
<sequence>MQRLRTFLDGHCDNTAVVEIIDGLMVACKDIAYRLHLGSLAGVLGSAEQENVQGECQKKLDVISNDLIKDCLAAIPSVKGLASEEEELPVACNASGEYLVLFDPLDGSSNIDVNVTVGTIFSILKAAADSNAATEAAYLQSGKQQVAAGYVLYGPSTLLVLTTGDGVFSFTLDPRIGEFVLERQNIRISETTQEFAINMSNQRFWLPEMQQYVSDLLQGEEGPLGKRYNMRWIASMVAEIHRILTRGGIFMYPYDSRDPGKPGKLRLMYEGNPMSMLVEQAGGMASTAFENIMTVKPEGIHQRVSVVMGSSQEVETAISYHVKN</sequence>
<gene>
    <name evidence="13" type="ORF">MGWOODY_Tha1096</name>
</gene>
<dbReference type="GO" id="GO:0006000">
    <property type="term" value="P:fructose metabolic process"/>
    <property type="evidence" value="ECO:0007669"/>
    <property type="project" value="TreeGrafter"/>
</dbReference>
<dbReference type="HAMAP" id="MF_01855">
    <property type="entry name" value="FBPase_class1"/>
    <property type="match status" value="1"/>
</dbReference>
<reference evidence="13" key="1">
    <citation type="submission" date="2015-10" db="EMBL/GenBank/DDBJ databases">
        <authorList>
            <person name="Gilbert D.G."/>
        </authorList>
    </citation>
    <scope>NUCLEOTIDE SEQUENCE</scope>
</reference>
<dbReference type="PANTHER" id="PTHR11556:SF35">
    <property type="entry name" value="SEDOHEPTULOSE-1,7-BISPHOSPHATASE, CHLOROPLASTIC"/>
    <property type="match status" value="1"/>
</dbReference>
<name>A0A160TF79_9ZZZZ</name>
<dbReference type="EMBL" id="CZQC01000056">
    <property type="protein sequence ID" value="CUS41874.1"/>
    <property type="molecule type" value="Genomic_DNA"/>
</dbReference>
<keyword evidence="6" id="KW-0479">Metal-binding</keyword>
<evidence type="ECO:0000256" key="4">
    <source>
        <dbReference type="ARBA" id="ARBA00013093"/>
    </source>
</evidence>
<dbReference type="CDD" id="cd00354">
    <property type="entry name" value="FBPase"/>
    <property type="match status" value="1"/>
</dbReference>
<dbReference type="SUPFAM" id="SSF56655">
    <property type="entry name" value="Carbohydrate phosphatase"/>
    <property type="match status" value="1"/>
</dbReference>
<protein>
    <recommendedName>
        <fullName evidence="4">fructose-bisphosphatase</fullName>
        <ecNumber evidence="4">3.1.3.11</ecNumber>
    </recommendedName>
</protein>
<dbReference type="Gene3D" id="3.30.540.10">
    <property type="entry name" value="Fructose-1,6-Bisphosphatase, subunit A, domain 1"/>
    <property type="match status" value="1"/>
</dbReference>
<dbReference type="GO" id="GO:0046872">
    <property type="term" value="F:metal ion binding"/>
    <property type="evidence" value="ECO:0007669"/>
    <property type="project" value="UniProtKB-KW"/>
</dbReference>
<feature type="domain" description="Fructose-1-6-bisphosphatase class 1 C-terminal" evidence="12">
    <location>
        <begin position="188"/>
        <end position="321"/>
    </location>
</feature>
<comment type="pathway">
    <text evidence="10">Carbohydrate biosynthesis.</text>
</comment>